<organism evidence="2 3">
    <name type="scientific">Sphaeroforma arctica JP610</name>
    <dbReference type="NCBI Taxonomy" id="667725"/>
    <lineage>
        <taxon>Eukaryota</taxon>
        <taxon>Ichthyosporea</taxon>
        <taxon>Ichthyophonida</taxon>
        <taxon>Sphaeroforma</taxon>
    </lineage>
</organism>
<proteinExistence type="predicted"/>
<feature type="non-terminal residue" evidence="2">
    <location>
        <position position="1"/>
    </location>
</feature>
<feature type="region of interest" description="Disordered" evidence="1">
    <location>
        <begin position="148"/>
        <end position="209"/>
    </location>
</feature>
<protein>
    <submittedName>
        <fullName evidence="2">Uncharacterized protein</fullName>
    </submittedName>
</protein>
<dbReference type="GeneID" id="25914132"/>
<reference evidence="2 3" key="1">
    <citation type="submission" date="2011-02" db="EMBL/GenBank/DDBJ databases">
        <title>The Genome Sequence of Sphaeroforma arctica JP610.</title>
        <authorList>
            <consortium name="The Broad Institute Genome Sequencing Platform"/>
            <person name="Russ C."/>
            <person name="Cuomo C."/>
            <person name="Young S.K."/>
            <person name="Zeng Q."/>
            <person name="Gargeya S."/>
            <person name="Alvarado L."/>
            <person name="Berlin A."/>
            <person name="Chapman S.B."/>
            <person name="Chen Z."/>
            <person name="Freedman E."/>
            <person name="Gellesch M."/>
            <person name="Goldberg J."/>
            <person name="Griggs A."/>
            <person name="Gujja S."/>
            <person name="Heilman E."/>
            <person name="Heiman D."/>
            <person name="Howarth C."/>
            <person name="Mehta T."/>
            <person name="Neiman D."/>
            <person name="Pearson M."/>
            <person name="Roberts A."/>
            <person name="Saif S."/>
            <person name="Shea T."/>
            <person name="Shenoy N."/>
            <person name="Sisk P."/>
            <person name="Stolte C."/>
            <person name="Sykes S."/>
            <person name="White J."/>
            <person name="Yandava C."/>
            <person name="Burger G."/>
            <person name="Gray M.W."/>
            <person name="Holland P.W.H."/>
            <person name="King N."/>
            <person name="Lang F.B.F."/>
            <person name="Roger A.J."/>
            <person name="Ruiz-Trillo I."/>
            <person name="Haas B."/>
            <person name="Nusbaum C."/>
            <person name="Birren B."/>
        </authorList>
    </citation>
    <scope>NUCLEOTIDE SEQUENCE [LARGE SCALE GENOMIC DNA]</scope>
    <source>
        <strain evidence="2 3">JP610</strain>
    </source>
</reference>
<feature type="region of interest" description="Disordered" evidence="1">
    <location>
        <begin position="346"/>
        <end position="368"/>
    </location>
</feature>
<feature type="region of interest" description="Disordered" evidence="1">
    <location>
        <begin position="65"/>
        <end position="130"/>
    </location>
</feature>
<dbReference type="EMBL" id="KQ245114">
    <property type="protein sequence ID" value="KNC73816.1"/>
    <property type="molecule type" value="Genomic_DNA"/>
</dbReference>
<dbReference type="AlphaFoldDB" id="A0A0L0FBD8"/>
<evidence type="ECO:0000313" key="2">
    <source>
        <dbReference type="EMBL" id="KNC73816.1"/>
    </source>
</evidence>
<feature type="compositionally biased region" description="Basic and acidic residues" evidence="1">
    <location>
        <begin position="92"/>
        <end position="101"/>
    </location>
</feature>
<dbReference type="RefSeq" id="XP_014147718.1">
    <property type="nucleotide sequence ID" value="XM_014292243.1"/>
</dbReference>
<feature type="compositionally biased region" description="Polar residues" evidence="1">
    <location>
        <begin position="113"/>
        <end position="130"/>
    </location>
</feature>
<gene>
    <name evidence="2" type="ORF">SARC_13628</name>
</gene>
<evidence type="ECO:0000313" key="3">
    <source>
        <dbReference type="Proteomes" id="UP000054560"/>
    </source>
</evidence>
<sequence>DDRGPLYYTLKALLDIMGPTEYCEYMAELKSVTMREGSDLHKDAQRQVNPHAQTNLWRRINSRMRTQARTHRDKSCDATHRNNTSEGCDAEGSEKDRERCSLGKGLEVVGESGSDSNNNRPVSESVYQSQLLHTPSTKVLPLSLLSKERGSPRTCGHSSSVENIDNGDSLPNSPDFGPNSTYADVPVPERRGTGVSKTHRVTGKSTNTSTYTTTEIGQCTQRQPQAQTRDEFCFEEDTIEAHTETTTPIRTRKDAGQRQAMEDCIRKPHAHELVTDEHTHTQAHMQRSKYVNTDTHRTGNGTKNTDSAGTEATESTQCHTKDTQCTPDSKSTLRHKTRRTLNERITKPCQTQGAFAKRASPSSENEGVEVDCVSCLGQQFERRRSQCYSAGNDT</sequence>
<evidence type="ECO:0000256" key="1">
    <source>
        <dbReference type="SAM" id="MobiDB-lite"/>
    </source>
</evidence>
<dbReference type="Proteomes" id="UP000054560">
    <property type="component" value="Unassembled WGS sequence"/>
</dbReference>
<accession>A0A0L0FBD8</accession>
<feature type="region of interest" description="Disordered" evidence="1">
    <location>
        <begin position="293"/>
        <end position="334"/>
    </location>
</feature>
<feature type="compositionally biased region" description="Polar residues" evidence="1">
    <location>
        <begin position="293"/>
        <end position="330"/>
    </location>
</feature>
<name>A0A0L0FBD8_9EUKA</name>
<keyword evidence="3" id="KW-1185">Reference proteome</keyword>